<gene>
    <name evidence="2" type="ORF">PBY51_024939</name>
</gene>
<evidence type="ECO:0000313" key="3">
    <source>
        <dbReference type="Proteomes" id="UP001346869"/>
    </source>
</evidence>
<keyword evidence="3" id="KW-1185">Reference proteome</keyword>
<sequence>MAAAECLRGCMPLKEDQKVSARRESDRQEDLQQQRELKTDGGAPTCTLHAHCDLLHSAPALFSLRLILFAIPFHVAQGTNKSEEGLPADTDSYLFPSPFCPSGPSISLSQPWLADRALCLSSAV</sequence>
<evidence type="ECO:0000313" key="2">
    <source>
        <dbReference type="EMBL" id="KAK5870287.1"/>
    </source>
</evidence>
<comment type="caution">
    <text evidence="2">The sequence shown here is derived from an EMBL/GenBank/DDBJ whole genome shotgun (WGS) entry which is preliminary data.</text>
</comment>
<organism evidence="2 3">
    <name type="scientific">Eleginops maclovinus</name>
    <name type="common">Patagonian blennie</name>
    <name type="synonym">Eleginus maclovinus</name>
    <dbReference type="NCBI Taxonomy" id="56733"/>
    <lineage>
        <taxon>Eukaryota</taxon>
        <taxon>Metazoa</taxon>
        <taxon>Chordata</taxon>
        <taxon>Craniata</taxon>
        <taxon>Vertebrata</taxon>
        <taxon>Euteleostomi</taxon>
        <taxon>Actinopterygii</taxon>
        <taxon>Neopterygii</taxon>
        <taxon>Teleostei</taxon>
        <taxon>Neoteleostei</taxon>
        <taxon>Acanthomorphata</taxon>
        <taxon>Eupercaria</taxon>
        <taxon>Perciformes</taxon>
        <taxon>Notothenioidei</taxon>
        <taxon>Eleginopidae</taxon>
        <taxon>Eleginops</taxon>
    </lineage>
</organism>
<feature type="compositionally biased region" description="Basic and acidic residues" evidence="1">
    <location>
        <begin position="16"/>
        <end position="39"/>
    </location>
</feature>
<dbReference type="Proteomes" id="UP001346869">
    <property type="component" value="Unassembled WGS sequence"/>
</dbReference>
<reference evidence="2 3" key="2">
    <citation type="journal article" date="2023" name="Mol. Biol. Evol.">
        <title>Genomics of Secondarily Temperate Adaptation in the Only Non-Antarctic Icefish.</title>
        <authorList>
            <person name="Rivera-Colon A.G."/>
            <person name="Rayamajhi N."/>
            <person name="Minhas B.F."/>
            <person name="Madrigal G."/>
            <person name="Bilyk K.T."/>
            <person name="Yoon V."/>
            <person name="Hune M."/>
            <person name="Gregory S."/>
            <person name="Cheng C.H.C."/>
            <person name="Catchen J.M."/>
        </authorList>
    </citation>
    <scope>NUCLEOTIDE SEQUENCE [LARGE SCALE GENOMIC DNA]</scope>
    <source>
        <strain evidence="2">JMC-PN-2008</strain>
    </source>
</reference>
<dbReference type="AlphaFoldDB" id="A0AAN7Y2G6"/>
<protein>
    <submittedName>
        <fullName evidence="2">Uncharacterized protein</fullName>
    </submittedName>
</protein>
<accession>A0AAN7Y2G6</accession>
<dbReference type="EMBL" id="JAUZQC010000006">
    <property type="protein sequence ID" value="KAK5870287.1"/>
    <property type="molecule type" value="Genomic_DNA"/>
</dbReference>
<name>A0AAN7Y2G6_ELEMC</name>
<evidence type="ECO:0000256" key="1">
    <source>
        <dbReference type="SAM" id="MobiDB-lite"/>
    </source>
</evidence>
<feature type="region of interest" description="Disordered" evidence="1">
    <location>
        <begin position="16"/>
        <end position="40"/>
    </location>
</feature>
<reference evidence="2 3" key="1">
    <citation type="journal article" date="2023" name="Genes (Basel)">
        <title>Chromosome-Level Genome Assembly and Circadian Gene Repertoire of the Patagonia Blennie Eleginops maclovinus-The Closest Ancestral Proxy of Antarctic Cryonotothenioids.</title>
        <authorList>
            <person name="Cheng C.C."/>
            <person name="Rivera-Colon A.G."/>
            <person name="Minhas B.F."/>
            <person name="Wilson L."/>
            <person name="Rayamajhi N."/>
            <person name="Vargas-Chacoff L."/>
            <person name="Catchen J.M."/>
        </authorList>
    </citation>
    <scope>NUCLEOTIDE SEQUENCE [LARGE SCALE GENOMIC DNA]</scope>
    <source>
        <strain evidence="2">JMC-PN-2008</strain>
    </source>
</reference>
<proteinExistence type="predicted"/>